<dbReference type="PANTHER" id="PTHR36970:SF1">
    <property type="entry name" value="BESTROPHIN HOMOLOG"/>
    <property type="match status" value="1"/>
</dbReference>
<gene>
    <name evidence="2" type="ORF">SAMN04488109_3205</name>
</gene>
<dbReference type="PANTHER" id="PTHR36970">
    <property type="entry name" value="UNNAMED PRODUCT"/>
    <property type="match status" value="1"/>
</dbReference>
<dbReference type="AlphaFoldDB" id="A0A1M5R683"/>
<evidence type="ECO:0008006" key="4">
    <source>
        <dbReference type="Google" id="ProtNLM"/>
    </source>
</evidence>
<keyword evidence="3" id="KW-1185">Reference proteome</keyword>
<keyword evidence="1" id="KW-1133">Transmembrane helix</keyword>
<feature type="transmembrane region" description="Helical" evidence="1">
    <location>
        <begin position="170"/>
        <end position="191"/>
    </location>
</feature>
<keyword evidence="1" id="KW-0472">Membrane</keyword>
<evidence type="ECO:0000313" key="3">
    <source>
        <dbReference type="Proteomes" id="UP000184212"/>
    </source>
</evidence>
<protein>
    <recommendedName>
        <fullName evidence="4">Bestrophin, RFP-TM, chloride channel</fullName>
    </recommendedName>
</protein>
<feature type="transmembrane region" description="Helical" evidence="1">
    <location>
        <begin position="36"/>
        <end position="55"/>
    </location>
</feature>
<dbReference type="EMBL" id="FQWQ01000002">
    <property type="protein sequence ID" value="SHH21596.1"/>
    <property type="molecule type" value="Genomic_DNA"/>
</dbReference>
<feature type="transmembrane region" description="Helical" evidence="1">
    <location>
        <begin position="12"/>
        <end position="30"/>
    </location>
</feature>
<evidence type="ECO:0000256" key="1">
    <source>
        <dbReference type="SAM" id="Phobius"/>
    </source>
</evidence>
<proteinExistence type="predicted"/>
<dbReference type="RefSeq" id="WP_073135910.1">
    <property type="nucleotide sequence ID" value="NZ_FQWQ01000002.1"/>
</dbReference>
<sequence length="244" mass="28077">MKILNYFNLRTFLALAISQAAAFLAIHFHVKFHLDLLLFGLCVVFPLHFSMQAAFKRRDKALEYFSLFKGAAMALYYSFQISEDLLAEKKAEARRLLKGVAAQLADQLENRTLGYGPIQKKLNEVFAFIESNREEISKRNVLRTIRYLKDVTESSVFLISLVRHRTMIGLRFYTILFIIIFPLVQAPILLFRLDGVVPAWGIHIFLALTSLILVTLSNFQTLIEYPFDKKGADNIHVRDFTPDI</sequence>
<reference evidence="2 3" key="1">
    <citation type="submission" date="2016-11" db="EMBL/GenBank/DDBJ databases">
        <authorList>
            <person name="Jaros S."/>
            <person name="Januszkiewicz K."/>
            <person name="Wedrychowicz H."/>
        </authorList>
    </citation>
    <scope>NUCLEOTIDE SEQUENCE [LARGE SCALE GENOMIC DNA]</scope>
    <source>
        <strain evidence="2 3">DSM 24574</strain>
    </source>
</reference>
<keyword evidence="1" id="KW-0812">Transmembrane</keyword>
<feature type="transmembrane region" description="Helical" evidence="1">
    <location>
        <begin position="197"/>
        <end position="219"/>
    </location>
</feature>
<dbReference type="Proteomes" id="UP000184212">
    <property type="component" value="Unassembled WGS sequence"/>
</dbReference>
<name>A0A1M5R683_9BACT</name>
<organism evidence="2 3">
    <name type="scientific">Chryseolinea serpens</name>
    <dbReference type="NCBI Taxonomy" id="947013"/>
    <lineage>
        <taxon>Bacteria</taxon>
        <taxon>Pseudomonadati</taxon>
        <taxon>Bacteroidota</taxon>
        <taxon>Cytophagia</taxon>
        <taxon>Cytophagales</taxon>
        <taxon>Fulvivirgaceae</taxon>
        <taxon>Chryseolinea</taxon>
    </lineage>
</organism>
<accession>A0A1M5R683</accession>
<evidence type="ECO:0000313" key="2">
    <source>
        <dbReference type="EMBL" id="SHH21596.1"/>
    </source>
</evidence>
<dbReference type="OrthoDB" id="977563at2"/>